<evidence type="ECO:0000256" key="1">
    <source>
        <dbReference type="ARBA" id="ARBA00004123"/>
    </source>
</evidence>
<dbReference type="GO" id="GO:0006406">
    <property type="term" value="P:mRNA export from nucleus"/>
    <property type="evidence" value="ECO:0007669"/>
    <property type="project" value="TreeGrafter"/>
</dbReference>
<reference evidence="7" key="1">
    <citation type="journal article" date="2017" name="Plant J.">
        <title>The pomegranate (Punica granatum L.) genome and the genomics of punicalagin biosynthesis.</title>
        <authorList>
            <person name="Qin G."/>
            <person name="Xu C."/>
            <person name="Ming R."/>
            <person name="Tang H."/>
            <person name="Guyot R."/>
            <person name="Kramer E.M."/>
            <person name="Hu Y."/>
            <person name="Yi X."/>
            <person name="Qi Y."/>
            <person name="Xu X."/>
            <person name="Gao Z."/>
            <person name="Pan H."/>
            <person name="Jian J."/>
            <person name="Tian Y."/>
            <person name="Yue Z."/>
            <person name="Xu Y."/>
        </authorList>
    </citation>
    <scope>NUCLEOTIDE SEQUENCE [LARGE SCALE GENOMIC DNA]</scope>
    <source>
        <strain evidence="7">cv. Dabenzi</strain>
    </source>
</reference>
<feature type="coiled-coil region" evidence="4">
    <location>
        <begin position="485"/>
        <end position="571"/>
    </location>
</feature>
<dbReference type="AlphaFoldDB" id="A0A218X777"/>
<evidence type="ECO:0000256" key="4">
    <source>
        <dbReference type="SAM" id="Coils"/>
    </source>
</evidence>
<feature type="domain" description="NUA/TPR/MLP1-2-like" evidence="5">
    <location>
        <begin position="530"/>
        <end position="634"/>
    </location>
</feature>
<feature type="coiled-coil region" evidence="4">
    <location>
        <begin position="191"/>
        <end position="397"/>
    </location>
</feature>
<comment type="caution">
    <text evidence="6">The sequence shown here is derived from an EMBL/GenBank/DDBJ whole genome shotgun (WGS) entry which is preliminary data.</text>
</comment>
<dbReference type="GO" id="GO:0017056">
    <property type="term" value="F:structural constituent of nuclear pore"/>
    <property type="evidence" value="ECO:0007669"/>
    <property type="project" value="TreeGrafter"/>
</dbReference>
<name>A0A218X777_PUNGR</name>
<dbReference type="EMBL" id="MTKT01002214">
    <property type="protein sequence ID" value="OWM81095.1"/>
    <property type="molecule type" value="Genomic_DNA"/>
</dbReference>
<feature type="coiled-coil region" evidence="4">
    <location>
        <begin position="705"/>
        <end position="757"/>
    </location>
</feature>
<organism evidence="6 7">
    <name type="scientific">Punica granatum</name>
    <name type="common">Pomegranate</name>
    <dbReference type="NCBI Taxonomy" id="22663"/>
    <lineage>
        <taxon>Eukaryota</taxon>
        <taxon>Viridiplantae</taxon>
        <taxon>Streptophyta</taxon>
        <taxon>Embryophyta</taxon>
        <taxon>Tracheophyta</taxon>
        <taxon>Spermatophyta</taxon>
        <taxon>Magnoliopsida</taxon>
        <taxon>eudicotyledons</taxon>
        <taxon>Gunneridae</taxon>
        <taxon>Pentapetalae</taxon>
        <taxon>rosids</taxon>
        <taxon>malvids</taxon>
        <taxon>Myrtales</taxon>
        <taxon>Lythraceae</taxon>
        <taxon>Punica</taxon>
    </lineage>
</organism>
<gene>
    <name evidence="6" type="ORF">CDL15_Pgr007126</name>
</gene>
<comment type="subcellular location">
    <subcellularLocation>
        <location evidence="1">Nucleus</location>
    </subcellularLocation>
</comment>
<proteinExistence type="predicted"/>
<protein>
    <recommendedName>
        <fullName evidence="5">NUA/TPR/MLP1-2-like domain-containing protein</fullName>
    </recommendedName>
</protein>
<dbReference type="PANTHER" id="PTHR18898">
    <property type="entry name" value="NUCLEOPROTEIN TPR-RELATED"/>
    <property type="match status" value="1"/>
</dbReference>
<dbReference type="Proteomes" id="UP000197138">
    <property type="component" value="Unassembled WGS sequence"/>
</dbReference>
<dbReference type="GO" id="GO:0005643">
    <property type="term" value="C:nuclear pore"/>
    <property type="evidence" value="ECO:0007669"/>
    <property type="project" value="TreeGrafter"/>
</dbReference>
<keyword evidence="2 4" id="KW-0175">Coiled coil</keyword>
<accession>A0A218X777</accession>
<evidence type="ECO:0000256" key="2">
    <source>
        <dbReference type="ARBA" id="ARBA00023054"/>
    </source>
</evidence>
<keyword evidence="3" id="KW-0539">Nucleus</keyword>
<evidence type="ECO:0000256" key="3">
    <source>
        <dbReference type="ARBA" id="ARBA00023242"/>
    </source>
</evidence>
<evidence type="ECO:0000259" key="5">
    <source>
        <dbReference type="Pfam" id="PF25785"/>
    </source>
</evidence>
<dbReference type="Pfam" id="PF25785">
    <property type="entry name" value="TPR"/>
    <property type="match status" value="1"/>
</dbReference>
<sequence length="873" mass="99398">MPIGLHPSPREVQREIVLFLLLHHHVALSGASISLSARHVHFPLVPICLIGDGKADTAPSTESFDRVPAQRFAVSGRFRGGRMPLFLSDEEFARCSGDAALVAERADDFIRKLLKELETVKAESDAASITAEQTCSLLEQKYLSLSSEFSELQSKCAQFQSSLDQRLSELADVQAQTHQLRLQCIAKDGEIERLTAEVSELHKSKRQLLELVEQKDLELSEKNATIKSYLDKIVSLTESSAQKEARLSEVEAELARSQAACSRLSQVERQFNETSTSLKWNKERVRELETRLTSLQEELSSSKESAAANEERFSAEISTVHKLVELYKESSEEWSRKAKELEGVIKALETHLAQVETDYKDKLEKEVSARIQVEKEAEDSKVKLERCEAEIESLRKENELSLLPLSSFSTDRLMVSSESNEIVEANSMIVPKVPVGVSGTALAASLLRDGWSLAKMYAKYQEAVDALRHEQMGRREAEAVLQRVLYELEEKAELILDERAEHERMVEAYSLINQKMQHCTSEQLNLEKTIQSLKADIKRQERDYQLAQKEIDDLQEQITVLLKECRDVQLRCGSDVRDHADVETMKVAFETNGDTEKIISERLLTFRDIKGLVEQNVQLRSLVRSFSDQINDKETEFKDKFELELKKHMEEAASKVTAVLQRAEEQVQMIESLHTSVAMYRRLYEEEHKRHSSYSPTAVEITDGRADLKLLIEGSQEAAKKAQEQAAERVRSLEDELDKSRAKIISLQSERDKLALEANFVRDKVYSLVKESEHKRQELDGVLARNVEFSQLIVDYQRKLRDSSESLHAAEELSRKLTMEVSILKHEKELLANAEKRACDEVKSLSERVYRLQCFGVFVYGQLTPIVLIENGR</sequence>
<dbReference type="PANTHER" id="PTHR18898:SF2">
    <property type="entry name" value="NUCLEOPROTEIN TPR"/>
    <property type="match status" value="1"/>
</dbReference>
<dbReference type="InterPro" id="IPR057974">
    <property type="entry name" value="NUA/TPR/MLP1-2-like_dom"/>
</dbReference>
<evidence type="ECO:0000313" key="7">
    <source>
        <dbReference type="Proteomes" id="UP000197138"/>
    </source>
</evidence>
<evidence type="ECO:0000313" key="6">
    <source>
        <dbReference type="EMBL" id="OWM81095.1"/>
    </source>
</evidence>